<reference evidence="1 2" key="1">
    <citation type="submission" date="2016-06" db="EMBL/GenBank/DDBJ databases">
        <authorList>
            <person name="Kjaerup R.B."/>
            <person name="Dalgaard T.S."/>
            <person name="Juul-Madsen H.R."/>
        </authorList>
    </citation>
    <scope>NUCLEOTIDE SEQUENCE [LARGE SCALE GENOMIC DNA]</scope>
    <source>
        <strain evidence="1 2">1165133.8</strain>
    </source>
</reference>
<comment type="caution">
    <text evidence="1">The sequence shown here is derived from an EMBL/GenBank/DDBJ whole genome shotgun (WGS) entry which is preliminary data.</text>
</comment>
<name>A0A1A3P3A5_MYCAS</name>
<proteinExistence type="predicted"/>
<protein>
    <submittedName>
        <fullName evidence="1">Uncharacterized protein</fullName>
    </submittedName>
</protein>
<organism evidence="1 2">
    <name type="scientific">Mycobacterium asiaticum</name>
    <dbReference type="NCBI Taxonomy" id="1790"/>
    <lineage>
        <taxon>Bacteria</taxon>
        <taxon>Bacillati</taxon>
        <taxon>Actinomycetota</taxon>
        <taxon>Actinomycetes</taxon>
        <taxon>Mycobacteriales</taxon>
        <taxon>Mycobacteriaceae</taxon>
        <taxon>Mycobacterium</taxon>
    </lineage>
</organism>
<dbReference type="EMBL" id="LZLS01000089">
    <property type="protein sequence ID" value="OBK27764.1"/>
    <property type="molecule type" value="Genomic_DNA"/>
</dbReference>
<dbReference type="AlphaFoldDB" id="A0A1A3P3A5"/>
<dbReference type="RefSeq" id="WP_065143876.1">
    <property type="nucleotide sequence ID" value="NZ_LZLS01000089.1"/>
</dbReference>
<gene>
    <name evidence="1" type="ORF">A5634_22180</name>
</gene>
<accession>A0A1A3P3A5</accession>
<dbReference type="Proteomes" id="UP000093928">
    <property type="component" value="Unassembled WGS sequence"/>
</dbReference>
<evidence type="ECO:0000313" key="2">
    <source>
        <dbReference type="Proteomes" id="UP000093928"/>
    </source>
</evidence>
<sequence>MRWFARPDNRSLELRVAPRLASWNKADDPYQVRLQEYLDDTEDLIAGGARIRGPWALRLDVGLPSSRDLLDASDLDNYAYPLASRLHDVDLVSVWCTKRHGEQSSVRICAAREIPAPTAAGVVVATTAASSTSVAYKEAIHAAVSGAAVLPDGPVRLELSFVVGPRRNWLNLWKQTIDALDPLLGRTRPDQAWHPRDGRITELGLHCTVDQFAGNKVVVGIYASAQSASVSEDSPLDVPQRPVGEFVDVVPADALAGVDQRTRAHEFRNDDAGYLAWLAANPEGFVVNITRNYNVSTARVHRATCRTISGQNPHNGPWTGTYVKVCAVKSADAEEWAANTVRKPILPCGTCRP</sequence>
<evidence type="ECO:0000313" key="1">
    <source>
        <dbReference type="EMBL" id="OBK27764.1"/>
    </source>
</evidence>